<reference evidence="1 3" key="1">
    <citation type="submission" date="2009-08" db="EMBL/GenBank/DDBJ databases">
        <authorList>
            <person name="Weinstock G."/>
            <person name="Sodergren E."/>
            <person name="Clifton S."/>
            <person name="Fulton L."/>
            <person name="Fulton B."/>
            <person name="Courtney L."/>
            <person name="Fronick C."/>
            <person name="Harrison M."/>
            <person name="Strong C."/>
            <person name="Farmer C."/>
            <person name="Delahaunty K."/>
            <person name="Markovic C."/>
            <person name="Hall O."/>
            <person name="Minx P."/>
            <person name="Tomlinson C."/>
            <person name="Mitreva M."/>
            <person name="Nelson J."/>
            <person name="Hou S."/>
            <person name="Wollam A."/>
            <person name="Pepin K.H."/>
            <person name="Johnson M."/>
            <person name="Bhonagiri V."/>
            <person name="Nash W.E."/>
            <person name="Warren W."/>
            <person name="Chinwalla A."/>
            <person name="Mardis E.R."/>
            <person name="Wilson R.K."/>
        </authorList>
    </citation>
    <scope>NUCLEOTIDE SEQUENCE [LARGE SCALE GENOMIC DNA]</scope>
    <source>
        <strain evidence="1 3">L1-82</strain>
    </source>
</reference>
<dbReference type="AlphaFoldDB" id="C7GC37"/>
<name>C7GC37_9FIRM</name>
<dbReference type="HOGENOM" id="CLU_3084343_0_0_9"/>
<evidence type="ECO:0000313" key="1">
    <source>
        <dbReference type="EMBL" id="EEV00681.1"/>
    </source>
</evidence>
<dbReference type="EMBL" id="ABYJ02000109">
    <property type="protein sequence ID" value="EEV00681.1"/>
    <property type="molecule type" value="Genomic_DNA"/>
</dbReference>
<organism evidence="1 3">
    <name type="scientific">Roseburia intestinalis L1-82</name>
    <dbReference type="NCBI Taxonomy" id="536231"/>
    <lineage>
        <taxon>Bacteria</taxon>
        <taxon>Bacillati</taxon>
        <taxon>Bacillota</taxon>
        <taxon>Clostridia</taxon>
        <taxon>Lachnospirales</taxon>
        <taxon>Lachnospiraceae</taxon>
        <taxon>Roseburia</taxon>
    </lineage>
</organism>
<dbReference type="GeneID" id="61435419"/>
<sequence length="52" mass="6652">MEYVPDNADLFDEQEVEQARIHRLYERLAREEEMAEMRLDEEMYEKWENERW</sequence>
<protein>
    <submittedName>
        <fullName evidence="1">Uncharacterized protein</fullName>
    </submittedName>
</protein>
<evidence type="ECO:0000313" key="3">
    <source>
        <dbReference type="Proteomes" id="UP000004828"/>
    </source>
</evidence>
<gene>
    <name evidence="2" type="ORF">RIL182_02280</name>
    <name evidence="1" type="ORF">ROSINTL182_07472</name>
</gene>
<proteinExistence type="predicted"/>
<dbReference type="Proteomes" id="UP000004828">
    <property type="component" value="Unassembled WGS sequence"/>
</dbReference>
<dbReference type="Proteomes" id="UP000294398">
    <property type="component" value="Chromosome"/>
</dbReference>
<keyword evidence="4" id="KW-1185">Reference proteome</keyword>
<dbReference type="EMBL" id="LR027880">
    <property type="protein sequence ID" value="VCV22401.1"/>
    <property type="molecule type" value="Genomic_DNA"/>
</dbReference>
<accession>C7GC37</accession>
<reference evidence="2 4" key="2">
    <citation type="submission" date="2018-09" db="EMBL/GenBank/DDBJ databases">
        <authorList>
            <person name="Petit M.-A."/>
            <person name="Lossouarn J."/>
        </authorList>
    </citation>
    <scope>NUCLEOTIDE SEQUENCE [LARGE SCALE GENOMIC DNA]</scope>
    <source>
        <strain evidence="2 4">L1-82</strain>
    </source>
</reference>
<evidence type="ECO:0000313" key="4">
    <source>
        <dbReference type="Proteomes" id="UP000294398"/>
    </source>
</evidence>
<evidence type="ECO:0000313" key="2">
    <source>
        <dbReference type="EMBL" id="VCV22401.1"/>
    </source>
</evidence>
<dbReference type="RefSeq" id="WP_006857557.1">
    <property type="nucleotide sequence ID" value="NZ_GG692725.1"/>
</dbReference>